<evidence type="ECO:0000256" key="1">
    <source>
        <dbReference type="SAM" id="MobiDB-lite"/>
    </source>
</evidence>
<reference evidence="2 3" key="1">
    <citation type="submission" date="2018-02" db="EMBL/GenBank/DDBJ databases">
        <title>The genomes of Aspergillus section Nigri reveals drivers in fungal speciation.</title>
        <authorList>
            <consortium name="DOE Joint Genome Institute"/>
            <person name="Vesth T.C."/>
            <person name="Nybo J."/>
            <person name="Theobald S."/>
            <person name="Brandl J."/>
            <person name="Frisvad J.C."/>
            <person name="Nielsen K.F."/>
            <person name="Lyhne E.K."/>
            <person name="Kogle M.E."/>
            <person name="Kuo A."/>
            <person name="Riley R."/>
            <person name="Clum A."/>
            <person name="Nolan M."/>
            <person name="Lipzen A."/>
            <person name="Salamov A."/>
            <person name="Henrissat B."/>
            <person name="Wiebenga A."/>
            <person name="De vries R.P."/>
            <person name="Grigoriev I.V."/>
            <person name="Mortensen U.H."/>
            <person name="Andersen M.R."/>
            <person name="Baker S.E."/>
        </authorList>
    </citation>
    <scope>NUCLEOTIDE SEQUENCE [LARGE SCALE GENOMIC DNA]</scope>
    <source>
        <strain evidence="2 3">CBS 114.80</strain>
    </source>
</reference>
<gene>
    <name evidence="2" type="ORF">BP00DRAFT_427169</name>
</gene>
<evidence type="ECO:0000313" key="2">
    <source>
        <dbReference type="EMBL" id="PYI29783.1"/>
    </source>
</evidence>
<dbReference type="EMBL" id="KZ825526">
    <property type="protein sequence ID" value="PYI29783.1"/>
    <property type="molecule type" value="Genomic_DNA"/>
</dbReference>
<keyword evidence="3" id="KW-1185">Reference proteome</keyword>
<name>A0A2V5I6U1_9EURO</name>
<feature type="region of interest" description="Disordered" evidence="1">
    <location>
        <begin position="33"/>
        <end position="53"/>
    </location>
</feature>
<organism evidence="2 3">
    <name type="scientific">Aspergillus indologenus CBS 114.80</name>
    <dbReference type="NCBI Taxonomy" id="1450541"/>
    <lineage>
        <taxon>Eukaryota</taxon>
        <taxon>Fungi</taxon>
        <taxon>Dikarya</taxon>
        <taxon>Ascomycota</taxon>
        <taxon>Pezizomycotina</taxon>
        <taxon>Eurotiomycetes</taxon>
        <taxon>Eurotiomycetidae</taxon>
        <taxon>Eurotiales</taxon>
        <taxon>Aspergillaceae</taxon>
        <taxon>Aspergillus</taxon>
        <taxon>Aspergillus subgen. Circumdati</taxon>
    </lineage>
</organism>
<protein>
    <submittedName>
        <fullName evidence="2">Uncharacterized protein</fullName>
    </submittedName>
</protein>
<dbReference type="Proteomes" id="UP000248817">
    <property type="component" value="Unassembled WGS sequence"/>
</dbReference>
<sequence>MGQQCGLWTTPREPGLTPGEGIDLTLVGSGQWAVGTDNAKPPLPSKSQVIITR</sequence>
<accession>A0A2V5I6U1</accession>
<evidence type="ECO:0000313" key="3">
    <source>
        <dbReference type="Proteomes" id="UP000248817"/>
    </source>
</evidence>
<proteinExistence type="predicted"/>
<dbReference type="AlphaFoldDB" id="A0A2V5I6U1"/>